<dbReference type="AlphaFoldDB" id="X0SVR6"/>
<proteinExistence type="predicted"/>
<sequence>MGPITEPIEEDVLTKAVDIQAYVETDAFLMPDPPGILFEAQEKIVKLLTEFDGPLTQLRRNLLTSKGTLTGLGVLGEVIRVFPGAARKVKDLELAEDVSIESGAKQKWFKSDEEMLELFAAEKQLQEEQEQKQMLLEAAKVAPGLSKKVEPDSVLAKAGEIFGK</sequence>
<feature type="coiled-coil region" evidence="1">
    <location>
        <begin position="111"/>
        <end position="138"/>
    </location>
</feature>
<keyword evidence="1" id="KW-0175">Coiled coil</keyword>
<comment type="caution">
    <text evidence="2">The sequence shown here is derived from an EMBL/GenBank/DDBJ whole genome shotgun (WGS) entry which is preliminary data.</text>
</comment>
<name>X0SVR6_9ZZZZ</name>
<evidence type="ECO:0000313" key="2">
    <source>
        <dbReference type="EMBL" id="GAF85069.1"/>
    </source>
</evidence>
<reference evidence="2" key="1">
    <citation type="journal article" date="2014" name="Front. Microbiol.">
        <title>High frequency of phylogenetically diverse reductive dehalogenase-homologous genes in deep subseafloor sedimentary metagenomes.</title>
        <authorList>
            <person name="Kawai M."/>
            <person name="Futagami T."/>
            <person name="Toyoda A."/>
            <person name="Takaki Y."/>
            <person name="Nishi S."/>
            <person name="Hori S."/>
            <person name="Arai W."/>
            <person name="Tsubouchi T."/>
            <person name="Morono Y."/>
            <person name="Uchiyama I."/>
            <person name="Ito T."/>
            <person name="Fujiyama A."/>
            <person name="Inagaki F."/>
            <person name="Takami H."/>
        </authorList>
    </citation>
    <scope>NUCLEOTIDE SEQUENCE</scope>
    <source>
        <strain evidence="2">Expedition CK06-06</strain>
    </source>
</reference>
<protein>
    <submittedName>
        <fullName evidence="2">Uncharacterized protein</fullName>
    </submittedName>
</protein>
<dbReference type="EMBL" id="BARS01001030">
    <property type="protein sequence ID" value="GAF85069.1"/>
    <property type="molecule type" value="Genomic_DNA"/>
</dbReference>
<evidence type="ECO:0000256" key="1">
    <source>
        <dbReference type="SAM" id="Coils"/>
    </source>
</evidence>
<organism evidence="2">
    <name type="scientific">marine sediment metagenome</name>
    <dbReference type="NCBI Taxonomy" id="412755"/>
    <lineage>
        <taxon>unclassified sequences</taxon>
        <taxon>metagenomes</taxon>
        <taxon>ecological metagenomes</taxon>
    </lineage>
</organism>
<accession>X0SVR6</accession>
<gene>
    <name evidence="2" type="ORF">S01H1_02189</name>
</gene>